<name>A0A3D1JFR6_9CHLR</name>
<dbReference type="Proteomes" id="UP000264141">
    <property type="component" value="Unassembled WGS sequence"/>
</dbReference>
<evidence type="ECO:0000259" key="6">
    <source>
        <dbReference type="Pfam" id="PF25973"/>
    </source>
</evidence>
<dbReference type="EMBL" id="DF967966">
    <property type="protein sequence ID" value="GAP08420.1"/>
    <property type="molecule type" value="Genomic_DNA"/>
</dbReference>
<dbReference type="PANTHER" id="PTHR32347">
    <property type="entry name" value="EFFLUX SYSTEM COMPONENT YKNX-RELATED"/>
    <property type="match status" value="1"/>
</dbReference>
<feature type="domain" description="YknX-like beta-barrel" evidence="8">
    <location>
        <begin position="321"/>
        <end position="393"/>
    </location>
</feature>
<dbReference type="GO" id="GO:0016020">
    <property type="term" value="C:membrane"/>
    <property type="evidence" value="ECO:0007669"/>
    <property type="project" value="InterPro"/>
</dbReference>
<feature type="coiled-coil region" evidence="4">
    <location>
        <begin position="233"/>
        <end position="260"/>
    </location>
</feature>
<dbReference type="Pfam" id="PF25973">
    <property type="entry name" value="BSH_CzcB"/>
    <property type="match status" value="1"/>
</dbReference>
<feature type="compositionally biased region" description="Low complexity" evidence="5">
    <location>
        <begin position="458"/>
        <end position="473"/>
    </location>
</feature>
<dbReference type="GO" id="GO:0030313">
    <property type="term" value="C:cell envelope"/>
    <property type="evidence" value="ECO:0007669"/>
    <property type="project" value="UniProtKB-SubCell"/>
</dbReference>
<dbReference type="InterPro" id="IPR058647">
    <property type="entry name" value="BSH_CzcB-like"/>
</dbReference>
<dbReference type="STRING" id="229919.GCA_001050195_03260"/>
<feature type="region of interest" description="Disordered" evidence="5">
    <location>
        <begin position="458"/>
        <end position="495"/>
    </location>
</feature>
<dbReference type="Gene3D" id="2.40.420.20">
    <property type="match status" value="1"/>
</dbReference>
<reference evidence="11" key="2">
    <citation type="submission" date="2015-07" db="EMBL/GenBank/DDBJ databases">
        <title>Draft Genome Sequences of Anaerolinea thermolimosa IMO-1, Bellilinea caldifistulae GOMI-1, Leptolinea tardivitalis YMTK-2, Levilinea saccharolytica KIBI-1,Longilinea arvoryzae KOME-1, Previously Described as Members of the Anaerolineaceae (Chloroflexi).</title>
        <authorList>
            <person name="Sekiguchi Y."/>
            <person name="Ohashi A."/>
            <person name="Matsuura N."/>
            <person name="Tourlousse M.D."/>
        </authorList>
    </citation>
    <scope>NUCLEOTIDE SEQUENCE [LARGE SCALE GENOMIC DNA]</scope>
    <source>
        <strain evidence="11">IMO-1</strain>
    </source>
</reference>
<feature type="domain" description="CzcB-like C-terminal circularly permuted SH3-like" evidence="7">
    <location>
        <begin position="404"/>
        <end position="457"/>
    </location>
</feature>
<dbReference type="Gene3D" id="2.40.30.170">
    <property type="match status" value="1"/>
</dbReference>
<dbReference type="Gene3D" id="2.40.50.100">
    <property type="match status" value="2"/>
</dbReference>
<evidence type="ECO:0000256" key="1">
    <source>
        <dbReference type="ARBA" id="ARBA00004196"/>
    </source>
</evidence>
<dbReference type="InterPro" id="IPR006143">
    <property type="entry name" value="RND_pump_MFP"/>
</dbReference>
<dbReference type="InterPro" id="IPR050465">
    <property type="entry name" value="UPF0194_transport"/>
</dbReference>
<protein>
    <submittedName>
        <fullName evidence="10">Efflux RND transporter periplasmic adaptor subunit</fullName>
    </submittedName>
    <submittedName>
        <fullName evidence="9">RND family efflux transporter, MFP subunit</fullName>
    </submittedName>
</protein>
<dbReference type="NCBIfam" id="TIGR01730">
    <property type="entry name" value="RND_mfp"/>
    <property type="match status" value="1"/>
</dbReference>
<dbReference type="FunFam" id="2.40.30.170:FF:000010">
    <property type="entry name" value="Efflux RND transporter periplasmic adaptor subunit"/>
    <property type="match status" value="1"/>
</dbReference>
<evidence type="ECO:0000256" key="2">
    <source>
        <dbReference type="ARBA" id="ARBA00009477"/>
    </source>
</evidence>
<dbReference type="AlphaFoldDB" id="A0A3D1JFR6"/>
<evidence type="ECO:0000259" key="8">
    <source>
        <dbReference type="Pfam" id="PF25990"/>
    </source>
</evidence>
<dbReference type="Pfam" id="PF25975">
    <property type="entry name" value="CzcB_C"/>
    <property type="match status" value="1"/>
</dbReference>
<evidence type="ECO:0000256" key="5">
    <source>
        <dbReference type="SAM" id="MobiDB-lite"/>
    </source>
</evidence>
<dbReference type="InterPro" id="IPR058636">
    <property type="entry name" value="Beta-barrel_YknX"/>
</dbReference>
<evidence type="ECO:0000256" key="4">
    <source>
        <dbReference type="SAM" id="Coils"/>
    </source>
</evidence>
<evidence type="ECO:0000256" key="3">
    <source>
        <dbReference type="ARBA" id="ARBA00023054"/>
    </source>
</evidence>
<dbReference type="Gene3D" id="1.10.287.470">
    <property type="entry name" value="Helix hairpin bin"/>
    <property type="match status" value="1"/>
</dbReference>
<sequence length="495" mass="52569">MKRFLRWFGIIAAIVVVGLVVSTVLRNSTASARASAQSAQTYQTVPVQRGSLQVVVLASGTVRARQSAVLTWQASGKVGQVNVNAGETVKAETVLAELDATSLSQNLIQAQTDLINAQQALQDLYDNAATAAAEAQSKLAAAQKELDDARTARESLSYKRASQDTIDAAYANLVLAQKEVDDAQSFYDQVKNRPETDQLRAQALSALANAKQKRDRNQANYNWLVSGPDPVEIAQADARVRLAETSLADAQRQYEKLKNGPTPEDLKIAENRVTMAQAAVNQSRIVAPFDGTVTDLSVLPGDIVSPNQVAMRIDDLSTLYVDLQVTEVDINKIQVGQSATVTLDATPSAQFTAHVVDVGQVGTSSNGVVYFNATLKLDQPDPRVRPGMTASASVVVSTQEGVLLVPNRAVRTENNKHLVFVPGQSGGVRAVTVQIGDSDENNTVILKGLQEGELVITNPPSATPSTPSNTGFRGIFGGGTRGNSSPQPSSGGNQP</sequence>
<dbReference type="Pfam" id="PF25990">
    <property type="entry name" value="Beta-barrel_YknX"/>
    <property type="match status" value="1"/>
</dbReference>
<dbReference type="InterPro" id="IPR058649">
    <property type="entry name" value="CzcB_C"/>
</dbReference>
<proteinExistence type="inferred from homology"/>
<keyword evidence="3 4" id="KW-0175">Coiled coil</keyword>
<evidence type="ECO:0000313" key="10">
    <source>
        <dbReference type="EMBL" id="HCE17362.1"/>
    </source>
</evidence>
<reference evidence="9" key="1">
    <citation type="journal article" date="2015" name="Genome Announc.">
        <title>Draft Genome Sequences of Anaerolinea thermolimosa IMO-1, Bellilinea caldifistulae GOMI-1, Leptolinea tardivitalis YMTK-2, Levilinea saccharolytica KIBI-1, Longilinea arvoryzae KOME-1, Previously Described as Members of the Class Anaerolineae (Chloroflexi).</title>
        <authorList>
            <person name="Matsuura N."/>
            <person name="Tourlousse M.D."/>
            <person name="Ohashi A."/>
            <person name="Hugenholtz P."/>
            <person name="Sekiguchi Y."/>
        </authorList>
    </citation>
    <scope>NUCLEOTIDE SEQUENCE</scope>
    <source>
        <strain evidence="9">IMO-1</strain>
    </source>
</reference>
<dbReference type="EMBL" id="DPBP01000025">
    <property type="protein sequence ID" value="HCE17362.1"/>
    <property type="molecule type" value="Genomic_DNA"/>
</dbReference>
<keyword evidence="11" id="KW-1185">Reference proteome</keyword>
<evidence type="ECO:0000313" key="12">
    <source>
        <dbReference type="Proteomes" id="UP000264141"/>
    </source>
</evidence>
<dbReference type="PANTHER" id="PTHR32347:SF23">
    <property type="entry name" value="BLL5650 PROTEIN"/>
    <property type="match status" value="1"/>
</dbReference>
<comment type="subcellular location">
    <subcellularLocation>
        <location evidence="1">Cell envelope</location>
    </subcellularLocation>
</comment>
<dbReference type="SUPFAM" id="SSF111369">
    <property type="entry name" value="HlyD-like secretion proteins"/>
    <property type="match status" value="1"/>
</dbReference>
<comment type="similarity">
    <text evidence="2">Belongs to the membrane fusion protein (MFP) (TC 8.A.1) family.</text>
</comment>
<evidence type="ECO:0000313" key="9">
    <source>
        <dbReference type="EMBL" id="GAP08420.1"/>
    </source>
</evidence>
<organism evidence="10 12">
    <name type="scientific">Anaerolinea thermolimosa</name>
    <dbReference type="NCBI Taxonomy" id="229919"/>
    <lineage>
        <taxon>Bacteria</taxon>
        <taxon>Bacillati</taxon>
        <taxon>Chloroflexota</taxon>
        <taxon>Anaerolineae</taxon>
        <taxon>Anaerolineales</taxon>
        <taxon>Anaerolineaceae</taxon>
        <taxon>Anaerolinea</taxon>
    </lineage>
</organism>
<reference evidence="10 12" key="3">
    <citation type="journal article" date="2018" name="Nat. Biotechnol.">
        <title>A standardized bacterial taxonomy based on genome phylogeny substantially revises the tree of life.</title>
        <authorList>
            <person name="Parks D.H."/>
            <person name="Chuvochina M."/>
            <person name="Waite D.W."/>
            <person name="Rinke C."/>
            <person name="Skarshewski A."/>
            <person name="Chaumeil P.A."/>
            <person name="Hugenholtz P."/>
        </authorList>
    </citation>
    <scope>NUCLEOTIDE SEQUENCE [LARGE SCALE GENOMIC DNA]</scope>
    <source>
        <strain evidence="10">UBA8781</strain>
    </source>
</reference>
<feature type="domain" description="CzcB-like barrel-sandwich hybrid" evidence="6">
    <location>
        <begin position="68"/>
        <end position="315"/>
    </location>
</feature>
<feature type="coiled-coil region" evidence="4">
    <location>
        <begin position="107"/>
        <end position="159"/>
    </location>
</feature>
<evidence type="ECO:0000259" key="7">
    <source>
        <dbReference type="Pfam" id="PF25975"/>
    </source>
</evidence>
<accession>A0A3D1JFR6</accession>
<evidence type="ECO:0000313" key="11">
    <source>
        <dbReference type="Proteomes" id="UP000253922"/>
    </source>
</evidence>
<dbReference type="GO" id="GO:0022857">
    <property type="term" value="F:transmembrane transporter activity"/>
    <property type="evidence" value="ECO:0007669"/>
    <property type="project" value="InterPro"/>
</dbReference>
<dbReference type="OrthoDB" id="159290at2"/>
<dbReference type="Proteomes" id="UP000253922">
    <property type="component" value="Unassembled WGS sequence"/>
</dbReference>
<dbReference type="RefSeq" id="WP_062196009.1">
    <property type="nucleotide sequence ID" value="NZ_DF967966.1"/>
</dbReference>
<gene>
    <name evidence="9" type="ORF">ATHL_03322</name>
    <name evidence="10" type="ORF">DEQ80_05845</name>
</gene>
<feature type="compositionally biased region" description="Low complexity" evidence="5">
    <location>
        <begin position="482"/>
        <end position="495"/>
    </location>
</feature>